<feature type="signal peptide" evidence="1">
    <location>
        <begin position="1"/>
        <end position="25"/>
    </location>
</feature>
<evidence type="ECO:0000313" key="4">
    <source>
        <dbReference type="Proteomes" id="UP000663834"/>
    </source>
</evidence>
<dbReference type="AlphaFoldDB" id="A0A815MX14"/>
<dbReference type="Proteomes" id="UP000663834">
    <property type="component" value="Unassembled WGS sequence"/>
</dbReference>
<comment type="caution">
    <text evidence="2">The sequence shown here is derived from an EMBL/GenBank/DDBJ whole genome shotgun (WGS) entry which is preliminary data.</text>
</comment>
<evidence type="ECO:0000313" key="3">
    <source>
        <dbReference type="EMBL" id="CAF4072931.1"/>
    </source>
</evidence>
<evidence type="ECO:0000313" key="2">
    <source>
        <dbReference type="EMBL" id="CAF1429133.1"/>
    </source>
</evidence>
<evidence type="ECO:0000256" key="1">
    <source>
        <dbReference type="SAM" id="SignalP"/>
    </source>
</evidence>
<feature type="chain" id="PRO_5036412005" evidence="1">
    <location>
        <begin position="26"/>
        <end position="112"/>
    </location>
</feature>
<accession>A0A815MX14</accession>
<sequence>MVKTVGMSCKFLFILLCTLYIGPIAIRSQASAPPQWFLVWMTSASSFNLCNNQTTDAQIFYDWRQRSQVINLMLEDSYTYTIFNIENTVWRLERANRSCCIDPQQAAHGVKN</sequence>
<name>A0A815MX14_9BILA</name>
<protein>
    <submittedName>
        <fullName evidence="2">Uncharacterized protein</fullName>
    </submittedName>
</protein>
<organism evidence="2 4">
    <name type="scientific">Rotaria magnacalcarata</name>
    <dbReference type="NCBI Taxonomy" id="392030"/>
    <lineage>
        <taxon>Eukaryota</taxon>
        <taxon>Metazoa</taxon>
        <taxon>Spiralia</taxon>
        <taxon>Gnathifera</taxon>
        <taxon>Rotifera</taxon>
        <taxon>Eurotatoria</taxon>
        <taxon>Bdelloidea</taxon>
        <taxon>Philodinida</taxon>
        <taxon>Philodinidae</taxon>
        <taxon>Rotaria</taxon>
    </lineage>
</organism>
<dbReference type="EMBL" id="CAJOBJ010006916">
    <property type="protein sequence ID" value="CAF4072931.1"/>
    <property type="molecule type" value="Genomic_DNA"/>
</dbReference>
<keyword evidence="1" id="KW-0732">Signal</keyword>
<dbReference type="Proteomes" id="UP000681720">
    <property type="component" value="Unassembled WGS sequence"/>
</dbReference>
<proteinExistence type="predicted"/>
<gene>
    <name evidence="3" type="ORF">GIL414_LOCUS15616</name>
    <name evidence="2" type="ORF">KQP761_LOCUS10955</name>
</gene>
<dbReference type="OrthoDB" id="9980809at2759"/>
<reference evidence="2" key="1">
    <citation type="submission" date="2021-02" db="EMBL/GenBank/DDBJ databases">
        <authorList>
            <person name="Nowell W R."/>
        </authorList>
    </citation>
    <scope>NUCLEOTIDE SEQUENCE</scope>
</reference>
<dbReference type="EMBL" id="CAJNOW010004743">
    <property type="protein sequence ID" value="CAF1429133.1"/>
    <property type="molecule type" value="Genomic_DNA"/>
</dbReference>